<dbReference type="InterPro" id="IPR000794">
    <property type="entry name" value="Beta-ketoacyl_synthase"/>
</dbReference>
<protein>
    <submittedName>
        <fullName evidence="3">Beta-ketoacyl synthase, N-terminal domain</fullName>
    </submittedName>
</protein>
<keyword evidence="1" id="KW-0808">Transferase</keyword>
<reference evidence="3 4" key="1">
    <citation type="submission" date="2016-10" db="EMBL/GenBank/DDBJ databases">
        <authorList>
            <person name="de Groot N.N."/>
        </authorList>
    </citation>
    <scope>NUCLEOTIDE SEQUENCE [LARGE SCALE GENOMIC DNA]</scope>
    <source>
        <strain evidence="3 4">DSM 25232</strain>
    </source>
</reference>
<dbReference type="PANTHER" id="PTHR11712:SF336">
    <property type="entry name" value="3-OXOACYL-[ACYL-CARRIER-PROTEIN] SYNTHASE, MITOCHONDRIAL"/>
    <property type="match status" value="1"/>
</dbReference>
<evidence type="ECO:0000313" key="3">
    <source>
        <dbReference type="EMBL" id="SEK27640.1"/>
    </source>
</evidence>
<evidence type="ECO:0000313" key="4">
    <source>
        <dbReference type="Proteomes" id="UP000198521"/>
    </source>
</evidence>
<dbReference type="GO" id="GO:0005829">
    <property type="term" value="C:cytosol"/>
    <property type="evidence" value="ECO:0007669"/>
    <property type="project" value="TreeGrafter"/>
</dbReference>
<dbReference type="RefSeq" id="WP_091404111.1">
    <property type="nucleotide sequence ID" value="NZ_FOAB01000001.1"/>
</dbReference>
<gene>
    <name evidence="3" type="ORF">SAMN04487910_0142</name>
</gene>
<dbReference type="Proteomes" id="UP000198521">
    <property type="component" value="Unassembled WGS sequence"/>
</dbReference>
<dbReference type="STRING" id="1038014.SAMN04487910_0142"/>
<accession>A0A1H7FTX0</accession>
<dbReference type="InterPro" id="IPR014030">
    <property type="entry name" value="Ketoacyl_synth_N"/>
</dbReference>
<dbReference type="GO" id="GO:0006633">
    <property type="term" value="P:fatty acid biosynthetic process"/>
    <property type="evidence" value="ECO:0007669"/>
    <property type="project" value="TreeGrafter"/>
</dbReference>
<evidence type="ECO:0000256" key="1">
    <source>
        <dbReference type="ARBA" id="ARBA00022679"/>
    </source>
</evidence>
<keyword evidence="4" id="KW-1185">Reference proteome</keyword>
<dbReference type="InterPro" id="IPR016039">
    <property type="entry name" value="Thiolase-like"/>
</dbReference>
<sequence>MSDCYINGIASISAQPTTDPDTFLEDIISHKESIFRSHDPNYKEFIKPAAMRRMSKSVKMGVTAASMALNNSGVDMPDAIITGTGMGCKQDSEKFLENVLNNDEQFLTPTLFIQSTHNTVGGQVALGLGCKAYNVTYVQGAASFEASVMDAQLMLSEESGKNILVGGIDEVAKNSTLLHKLDGQIKDDDINVIDLLDSETSGTVASEGATFMVLGGQKTEKSIAKLIDVETVSAAKPDEIKIYIEKFITQNKLSIDDIDAVVLGNNGDVIYDNYYKNLQSSIFSKIEQLGYKHLIGDYHVASSFGFWLGCKVFKTNHVPDVLKVNDITAKKYDNILLYNQYLGKNHSIALLQRC</sequence>
<organism evidence="3 4">
    <name type="scientific">Aquimarina amphilecti</name>
    <dbReference type="NCBI Taxonomy" id="1038014"/>
    <lineage>
        <taxon>Bacteria</taxon>
        <taxon>Pseudomonadati</taxon>
        <taxon>Bacteroidota</taxon>
        <taxon>Flavobacteriia</taxon>
        <taxon>Flavobacteriales</taxon>
        <taxon>Flavobacteriaceae</taxon>
        <taxon>Aquimarina</taxon>
    </lineage>
</organism>
<name>A0A1H7FTX0_AQUAM</name>
<dbReference type="OrthoDB" id="1404523at2"/>
<dbReference type="GO" id="GO:0004315">
    <property type="term" value="F:3-oxoacyl-[acyl-carrier-protein] synthase activity"/>
    <property type="evidence" value="ECO:0007669"/>
    <property type="project" value="TreeGrafter"/>
</dbReference>
<dbReference type="SUPFAM" id="SSF53901">
    <property type="entry name" value="Thiolase-like"/>
    <property type="match status" value="1"/>
</dbReference>
<dbReference type="EMBL" id="FOAB01000001">
    <property type="protein sequence ID" value="SEK27640.1"/>
    <property type="molecule type" value="Genomic_DNA"/>
</dbReference>
<dbReference type="AlphaFoldDB" id="A0A1H7FTX0"/>
<dbReference type="PANTHER" id="PTHR11712">
    <property type="entry name" value="POLYKETIDE SYNTHASE-RELATED"/>
    <property type="match status" value="1"/>
</dbReference>
<feature type="domain" description="Beta-ketoacyl synthase-like N-terminal" evidence="2">
    <location>
        <begin position="46"/>
        <end position="214"/>
    </location>
</feature>
<evidence type="ECO:0000259" key="2">
    <source>
        <dbReference type="Pfam" id="PF00109"/>
    </source>
</evidence>
<dbReference type="Gene3D" id="3.40.47.10">
    <property type="match status" value="1"/>
</dbReference>
<dbReference type="Pfam" id="PF00109">
    <property type="entry name" value="ketoacyl-synt"/>
    <property type="match status" value="1"/>
</dbReference>
<proteinExistence type="predicted"/>